<dbReference type="PhylomeDB" id="A7RZQ2"/>
<evidence type="ECO:0000259" key="2">
    <source>
        <dbReference type="Pfam" id="PF24515"/>
    </source>
</evidence>
<feature type="domain" description="KNTC1 second ARM-repeats" evidence="3">
    <location>
        <begin position="132"/>
        <end position="309"/>
    </location>
</feature>
<dbReference type="OMA" id="FYELYLC"/>
<organism evidence="4 5">
    <name type="scientific">Nematostella vectensis</name>
    <name type="common">Starlet sea anemone</name>
    <dbReference type="NCBI Taxonomy" id="45351"/>
    <lineage>
        <taxon>Eukaryota</taxon>
        <taxon>Metazoa</taxon>
        <taxon>Cnidaria</taxon>
        <taxon>Anthozoa</taxon>
        <taxon>Hexacorallia</taxon>
        <taxon>Actiniaria</taxon>
        <taxon>Edwardsiidae</taxon>
        <taxon>Nematostella</taxon>
    </lineage>
</organism>
<feature type="domain" description="RZZ complex subunit KNTC1/ROD C-terminal" evidence="1">
    <location>
        <begin position="970"/>
        <end position="1435"/>
    </location>
</feature>
<evidence type="ECO:0000313" key="4">
    <source>
        <dbReference type="EMBL" id="EDO42986.1"/>
    </source>
</evidence>
<dbReference type="eggNOG" id="KOG4256">
    <property type="taxonomic scope" value="Eukaryota"/>
</dbReference>
<dbReference type="PANTHER" id="PTHR15688:SF1">
    <property type="entry name" value="KINETOCHORE-ASSOCIATED PROTEIN 1"/>
    <property type="match status" value="1"/>
</dbReference>
<protein>
    <recommendedName>
        <fullName evidence="6">Kinetochore-associated protein 1</fullName>
    </recommendedName>
</protein>
<gene>
    <name evidence="4" type="ORF">NEMVEDRAFT_v1g204547</name>
</gene>
<evidence type="ECO:0000313" key="5">
    <source>
        <dbReference type="Proteomes" id="UP000001593"/>
    </source>
</evidence>
<keyword evidence="5" id="KW-1185">Reference proteome</keyword>
<dbReference type="InParanoid" id="A7RZQ2"/>
<evidence type="ECO:0000259" key="1">
    <source>
        <dbReference type="Pfam" id="PF10493"/>
    </source>
</evidence>
<sequence length="1439" mass="163362">MPGNKQSRFNVLRVGSWNIHGFKSKILGNKLDLYKVKNILNRHGIFSLVEAPARYETNVAAYNFKYYRISREASRNGRNYGGIGILVSNRETTRTLVFRLLDSVKATELIVPSMTKYIGQYMTHHGLDRDTVLLEYIKKLYVKVQGNYWSLSRLLPEARVLAVISCIKDKETFVSTHVTFGCVTKLYCQAALEVMANSVVPWSSAVDKLVQEVMAANPNNLYLKEQWRFVELRKVLSRYGMKGTAVPVASAAQRIVRIILSRDEPTVMEDALQVIKAYSHLSEYEVYMFRLQRLCREDRPAECLELLDSVQDQDAARYVDELLTYLCETLTRTTLPRIELNTFSRCQSVHNSDLKTQDSETEHASAARTAITLMKYALKRDLPTLHDVKDTLPSLENILYLQKEFSEFFSLPMYDDDEGRNRLFQKYLDMYLLQPRSPERTKEQNNKGQTLTLTRLKRLCRLLKVSEEELMSHFAANLNIDIHTSLDMCREMLECSPNPSIARVVFEVVHRIYDRITEGFVLALDENKNSSQLTRVLHQLLCVCTTCCDPDLLCDCMELCKCAGVMDELYLQCETGEYGFSMNEQSSKSDPLRALIFSNKFKEEGLVLDSSLALPLAAKYTAATMYTAIPVNQGKHSSIVPFQQLRMAGQIAHTDLTIDPIKRLSAAGIEILAYLQENNLQKLACKYANETLGTILQHYAANSYLLSEVFNCKSIDKDLGLGYLCSIPRQLVMEKLTSKMMFRGQSYTKIKVLSQVGRVYAKFINDTKLEEVCSALTRNALWGERLSAIKIYIQDVYNVNREEISQLLPKLIQDKSATVDMIKDFCRSFKVAEEEALLHYVKTLLLPTANPLPQAQKPRLGHTPGISKGAEYEAKVDEVVQFIPSQLLLQLLMEILPKVDQYDYTRLLYVLNLAKRSTTGDTATVDEAISLLGYLVHYERVAPPSKYEINFLHTSKSDEDKIPLSSTRPLSPLAQTRLPFHSLLYGDPWKVITPELSRETVPKLVGVAKILKVTTNLSSYISIVSVSRELSVDKMYLAAIQNLFKAPVSKRRHSSDLPDTILDLPDPEPEQMVRFDFEEAQELLFAVKTKEISVAAARWVSEQLPLGEDKVKVLQACVGLANEWVASASPENSEKANLTYTRVLKLSRGVATQHVLHKYSIAEPALVAIVTQPAKLICQLYETRGARNKEELNQPPDIHKASDEIASINNSNVDKIRLYLLEQWLPASPTSTDLNESSDQLSIGEDDENSEDAMNLKRVIYLLHYTQTKSILFLLSSAFKQTPSANMTNLCRLRALRALFAIAADQAIEEVGKKSVASIKQYMRHLVFLAELEALHSAQTLSAFQKCNKEGLVRGVWRNHSHEKRGVRLVAELSLEYKIYDPQLWNTVLLQLLRFNMIRYLRHVLVSLAGVPDMWQLPCLPEVWRKVVLAPFENGITLV</sequence>
<evidence type="ECO:0008006" key="6">
    <source>
        <dbReference type="Google" id="ProtNLM"/>
    </source>
</evidence>
<dbReference type="STRING" id="45351.A7RZQ2"/>
<dbReference type="InterPro" id="IPR052802">
    <property type="entry name" value="KNTC1"/>
</dbReference>
<dbReference type="Proteomes" id="UP000001593">
    <property type="component" value="Unassembled WGS sequence"/>
</dbReference>
<dbReference type="Pfam" id="PF24516">
    <property type="entry name" value="ARM_KNTC1_2nd"/>
    <property type="match status" value="1"/>
</dbReference>
<evidence type="ECO:0000259" key="3">
    <source>
        <dbReference type="Pfam" id="PF24516"/>
    </source>
</evidence>
<dbReference type="EMBL" id="DS469558">
    <property type="protein sequence ID" value="EDO42986.1"/>
    <property type="molecule type" value="Genomic_DNA"/>
</dbReference>
<dbReference type="Pfam" id="PF24515">
    <property type="entry name" value="ARM_KNTC1_3rd"/>
    <property type="match status" value="1"/>
</dbReference>
<dbReference type="Pfam" id="PF10493">
    <property type="entry name" value="Rod_C"/>
    <property type="match status" value="1"/>
</dbReference>
<dbReference type="InterPro" id="IPR055405">
    <property type="entry name" value="ARM_KNTC1_3rd"/>
</dbReference>
<dbReference type="HOGENOM" id="CLU_001082_0_0_1"/>
<dbReference type="PANTHER" id="PTHR15688">
    <property type="entry name" value="KINETOCHORE-ASSOCIATED PROTEIN 1"/>
    <property type="match status" value="1"/>
</dbReference>
<accession>A7RZQ2</accession>
<name>A7RZQ2_NEMVE</name>
<proteinExistence type="predicted"/>
<dbReference type="InterPro" id="IPR055404">
    <property type="entry name" value="ARM_KNTC1_2nd"/>
</dbReference>
<feature type="domain" description="KNTC1 third ARM-repeats" evidence="2">
    <location>
        <begin position="704"/>
        <end position="912"/>
    </location>
</feature>
<reference evidence="4 5" key="1">
    <citation type="journal article" date="2007" name="Science">
        <title>Sea anemone genome reveals ancestral eumetazoan gene repertoire and genomic organization.</title>
        <authorList>
            <person name="Putnam N.H."/>
            <person name="Srivastava M."/>
            <person name="Hellsten U."/>
            <person name="Dirks B."/>
            <person name="Chapman J."/>
            <person name="Salamov A."/>
            <person name="Terry A."/>
            <person name="Shapiro H."/>
            <person name="Lindquist E."/>
            <person name="Kapitonov V.V."/>
            <person name="Jurka J."/>
            <person name="Genikhovich G."/>
            <person name="Grigoriev I.V."/>
            <person name="Lucas S.M."/>
            <person name="Steele R.E."/>
            <person name="Finnerty J.R."/>
            <person name="Technau U."/>
            <person name="Martindale M.Q."/>
            <person name="Rokhsar D.S."/>
        </authorList>
    </citation>
    <scope>NUCLEOTIDE SEQUENCE [LARGE SCALE GENOMIC DNA]</scope>
    <source>
        <strain evidence="5">CH2 X CH6</strain>
    </source>
</reference>
<dbReference type="InterPro" id="IPR019527">
    <property type="entry name" value="RZZ-complex_KNTC1/ROD_C"/>
</dbReference>